<comment type="caution">
    <text evidence="6">The sequence shown here is derived from an EMBL/GenBank/DDBJ whole genome shotgun (WGS) entry which is preliminary data.</text>
</comment>
<evidence type="ECO:0000256" key="2">
    <source>
        <dbReference type="ARBA" id="ARBA00022729"/>
    </source>
</evidence>
<keyword evidence="7" id="KW-1185">Reference proteome</keyword>
<evidence type="ECO:0000256" key="1">
    <source>
        <dbReference type="ARBA" id="ARBA00008520"/>
    </source>
</evidence>
<feature type="binding site" evidence="4">
    <location>
        <position position="215"/>
    </location>
    <ligand>
        <name>Fe cation</name>
        <dbReference type="ChEBI" id="CHEBI:24875"/>
    </ligand>
</feature>
<keyword evidence="4" id="KW-0479">Metal-binding</keyword>
<dbReference type="SUPFAM" id="SSF53850">
    <property type="entry name" value="Periplasmic binding protein-like II"/>
    <property type="match status" value="1"/>
</dbReference>
<evidence type="ECO:0000256" key="3">
    <source>
        <dbReference type="ARBA" id="ARBA00022764"/>
    </source>
</evidence>
<keyword evidence="4" id="KW-0408">Iron</keyword>
<dbReference type="EMBL" id="JACHOU010000009">
    <property type="protein sequence ID" value="MBB6355818.1"/>
    <property type="molecule type" value="Genomic_DNA"/>
</dbReference>
<feature type="signal peptide" evidence="5">
    <location>
        <begin position="1"/>
        <end position="21"/>
    </location>
</feature>
<organism evidence="6 7">
    <name type="scientific">Aminobacter aganoensis</name>
    <dbReference type="NCBI Taxonomy" id="83264"/>
    <lineage>
        <taxon>Bacteria</taxon>
        <taxon>Pseudomonadati</taxon>
        <taxon>Pseudomonadota</taxon>
        <taxon>Alphaproteobacteria</taxon>
        <taxon>Hyphomicrobiales</taxon>
        <taxon>Phyllobacteriaceae</taxon>
        <taxon>Aminobacter</taxon>
    </lineage>
</organism>
<gene>
    <name evidence="6" type="ORF">GGR00_003623</name>
</gene>
<dbReference type="InterPro" id="IPR026045">
    <property type="entry name" value="Ferric-bd"/>
</dbReference>
<dbReference type="Gene3D" id="3.40.190.10">
    <property type="entry name" value="Periplasmic binding protein-like II"/>
    <property type="match status" value="2"/>
</dbReference>
<dbReference type="PANTHER" id="PTHR30006:SF15">
    <property type="entry name" value="IRON-UTILIZATION PERIPLASMIC PROTEIN"/>
    <property type="match status" value="1"/>
</dbReference>
<dbReference type="PIRSF" id="PIRSF002825">
    <property type="entry name" value="CfbpA"/>
    <property type="match status" value="1"/>
</dbReference>
<dbReference type="Pfam" id="PF01547">
    <property type="entry name" value="SBP_bac_1"/>
    <property type="match status" value="1"/>
</dbReference>
<reference evidence="6 7" key="1">
    <citation type="submission" date="2020-08" db="EMBL/GenBank/DDBJ databases">
        <title>Genomic Encyclopedia of Type Strains, Phase IV (KMG-IV): sequencing the most valuable type-strain genomes for metagenomic binning, comparative biology and taxonomic classification.</title>
        <authorList>
            <person name="Goeker M."/>
        </authorList>
    </citation>
    <scope>NUCLEOTIDE SEQUENCE [LARGE SCALE GENOMIC DNA]</scope>
    <source>
        <strain evidence="6 7">DSM 7051</strain>
    </source>
</reference>
<protein>
    <submittedName>
        <fullName evidence="6">Iron(III) transport system substrate-binding protein</fullName>
    </submittedName>
</protein>
<keyword evidence="2 5" id="KW-0732">Signal</keyword>
<comment type="similarity">
    <text evidence="1">Belongs to the bacterial solute-binding protein 1 family.</text>
</comment>
<proteinExistence type="inferred from homology"/>
<dbReference type="CDD" id="cd13543">
    <property type="entry name" value="PBP2_Fbp"/>
    <property type="match status" value="1"/>
</dbReference>
<dbReference type="PANTHER" id="PTHR30006">
    <property type="entry name" value="THIAMINE-BINDING PERIPLASMIC PROTEIN-RELATED"/>
    <property type="match status" value="1"/>
</dbReference>
<dbReference type="InterPro" id="IPR006059">
    <property type="entry name" value="SBP"/>
</dbReference>
<dbReference type="Proteomes" id="UP000536262">
    <property type="component" value="Unassembled WGS sequence"/>
</dbReference>
<dbReference type="GO" id="GO:0046872">
    <property type="term" value="F:metal ion binding"/>
    <property type="evidence" value="ECO:0007669"/>
    <property type="project" value="UniProtKB-KW"/>
</dbReference>
<evidence type="ECO:0000313" key="7">
    <source>
        <dbReference type="Proteomes" id="UP000536262"/>
    </source>
</evidence>
<feature type="chain" id="PRO_5030702111" evidence="5">
    <location>
        <begin position="22"/>
        <end position="328"/>
    </location>
</feature>
<evidence type="ECO:0000256" key="5">
    <source>
        <dbReference type="SAM" id="SignalP"/>
    </source>
</evidence>
<feature type="binding site" evidence="4">
    <location>
        <position position="214"/>
    </location>
    <ligand>
        <name>Fe cation</name>
        <dbReference type="ChEBI" id="CHEBI:24875"/>
    </ligand>
</feature>
<dbReference type="RefSeq" id="WP_184700208.1">
    <property type="nucleotide sequence ID" value="NZ_BAABEG010000005.1"/>
</dbReference>
<accession>A0A7X0F9W4</accession>
<name>A0A7X0F9W4_9HYPH</name>
<sequence length="328" mass="35215">MKKTLLAGLGLVLGLTSFAAAETVTIYSGRGEALIAPLIKQFEAETGVTAEVRYGGTSELATLLLEEGAKSPADVFWAQDAGALGALSSAFADLPAEVNETVLDAFRNDANKWVATSGRTRVLVYSTERVKDDDLPKNIADLTDEKYKGRVAWAPTNGGFQAFVTAFRLTKGDETVKAWLKAMIANEAKVYRNNGTQIDAIANGEVDFGLINNYYLGRYTARDAEFPVGQTTFAAGDIGNLVLVAGAGIVEASDNKENARKFIDFLLSPAAQQFITLQGYEYPVRTGIIPHATLEPLEAVNEISPKVDTNTLGDLEATLNLLREVGLL</sequence>
<keyword evidence="3" id="KW-0574">Periplasm</keyword>
<dbReference type="GO" id="GO:0030288">
    <property type="term" value="C:outer membrane-bounded periplasmic space"/>
    <property type="evidence" value="ECO:0007669"/>
    <property type="project" value="TreeGrafter"/>
</dbReference>
<evidence type="ECO:0000313" key="6">
    <source>
        <dbReference type="EMBL" id="MBB6355818.1"/>
    </source>
</evidence>
<dbReference type="AlphaFoldDB" id="A0A7X0F9W4"/>
<evidence type="ECO:0000256" key="4">
    <source>
        <dbReference type="PIRSR" id="PIRSR002825-1"/>
    </source>
</evidence>